<comment type="caution">
    <text evidence="8">The sequence shown here is derived from an EMBL/GenBank/DDBJ whole genome shotgun (WGS) entry which is preliminary data.</text>
</comment>
<protein>
    <recommendedName>
        <fullName evidence="10">YicC family protein</fullName>
    </recommendedName>
</protein>
<dbReference type="EMBL" id="LHUG01000003">
    <property type="protein sequence ID" value="PAB01486.1"/>
    <property type="molecule type" value="Genomic_DNA"/>
</dbReference>
<sequence length="294" mass="33661">MKSMTGFGKASAENSDYQVEVEIKSVNHRFLDLQIRNPKQINELENKIRQTIKKTIQRGRVEVFVTINELADTNKEVVIHWPLVDKLVTELKREAAARYGETELAVANVLEQIVTVPDYVEVKQEKSDTSQLETLVTKAVSEATLALNKSRSQEGSGILAVLTENEQALLEQLTQLKKFNTTFEQTFKERFEQKLQDYLGAQVDQERLLTEMALLIERGDINEELDRLFIHLKTFAGILQKNSAVGRELDFLIQEINREINTIGSKSNAIEIKEFVVQMKTIVEKIREQVQNVE</sequence>
<dbReference type="GO" id="GO:0004521">
    <property type="term" value="F:RNA endonuclease activity"/>
    <property type="evidence" value="ECO:0007669"/>
    <property type="project" value="InterPro"/>
</dbReference>
<gene>
    <name evidence="8" type="ORF">AKL21_03255</name>
</gene>
<dbReference type="Pfam" id="PF08340">
    <property type="entry name" value="YicC-like_C"/>
    <property type="match status" value="1"/>
</dbReference>
<feature type="domain" description="Endoribonuclease YicC-like C-terminal" evidence="7">
    <location>
        <begin position="179"/>
        <end position="294"/>
    </location>
</feature>
<keyword evidence="9" id="KW-1185">Reference proteome</keyword>
<evidence type="ECO:0000256" key="5">
    <source>
        <dbReference type="ARBA" id="ARBA00035648"/>
    </source>
</evidence>
<evidence type="ECO:0000259" key="6">
    <source>
        <dbReference type="Pfam" id="PF03755"/>
    </source>
</evidence>
<name>A0A267HT16_9ENTE</name>
<dbReference type="NCBIfam" id="TIGR00255">
    <property type="entry name" value="YicC/YloC family endoribonuclease"/>
    <property type="match status" value="1"/>
</dbReference>
<feature type="domain" description="Endoribonuclease YicC-like N-terminal" evidence="6">
    <location>
        <begin position="1"/>
        <end position="157"/>
    </location>
</feature>
<dbReference type="InterPro" id="IPR013551">
    <property type="entry name" value="YicC-like_C"/>
</dbReference>
<keyword evidence="4" id="KW-0378">Hydrolase</keyword>
<dbReference type="PANTHER" id="PTHR30636">
    <property type="entry name" value="UPF0701 PROTEIN YICC"/>
    <property type="match status" value="1"/>
</dbReference>
<proteinExistence type="inferred from homology"/>
<evidence type="ECO:0000313" key="8">
    <source>
        <dbReference type="EMBL" id="PAB01486.1"/>
    </source>
</evidence>
<dbReference type="InterPro" id="IPR005229">
    <property type="entry name" value="YicC/YloC-like"/>
</dbReference>
<evidence type="ECO:0000256" key="2">
    <source>
        <dbReference type="ARBA" id="ARBA00022722"/>
    </source>
</evidence>
<evidence type="ECO:0008006" key="10">
    <source>
        <dbReference type="Google" id="ProtNLM"/>
    </source>
</evidence>
<reference evidence="8 9" key="1">
    <citation type="submission" date="2015-08" db="EMBL/GenBank/DDBJ databases">
        <title>Enterococcus genome sequence.</title>
        <authorList>
            <person name="Acedo J.Z."/>
            <person name="Vederas J.C."/>
        </authorList>
    </citation>
    <scope>NUCLEOTIDE SEQUENCE [LARGE SCALE GENOMIC DNA]</scope>
    <source>
        <strain evidence="8 9">49</strain>
    </source>
</reference>
<evidence type="ECO:0000256" key="4">
    <source>
        <dbReference type="ARBA" id="ARBA00022801"/>
    </source>
</evidence>
<dbReference type="RefSeq" id="WP_095006053.1">
    <property type="nucleotide sequence ID" value="NZ_LHUG01000003.1"/>
</dbReference>
<dbReference type="AlphaFoldDB" id="A0A267HT16"/>
<comment type="similarity">
    <text evidence="5">Belongs to the YicC/YloC family.</text>
</comment>
<evidence type="ECO:0000256" key="1">
    <source>
        <dbReference type="ARBA" id="ARBA00001968"/>
    </source>
</evidence>
<evidence type="ECO:0000313" key="9">
    <source>
        <dbReference type="Proteomes" id="UP000216797"/>
    </source>
</evidence>
<dbReference type="Proteomes" id="UP000216797">
    <property type="component" value="Unassembled WGS sequence"/>
</dbReference>
<dbReference type="InterPro" id="IPR013527">
    <property type="entry name" value="YicC-like_N"/>
</dbReference>
<dbReference type="PANTHER" id="PTHR30636:SF3">
    <property type="entry name" value="UPF0701 PROTEIN YICC"/>
    <property type="match status" value="1"/>
</dbReference>
<keyword evidence="2" id="KW-0540">Nuclease</keyword>
<comment type="cofactor">
    <cofactor evidence="1">
        <name>a divalent metal cation</name>
        <dbReference type="ChEBI" id="CHEBI:60240"/>
    </cofactor>
</comment>
<evidence type="ECO:0000259" key="7">
    <source>
        <dbReference type="Pfam" id="PF08340"/>
    </source>
</evidence>
<accession>A0A267HT16</accession>
<dbReference type="Pfam" id="PF03755">
    <property type="entry name" value="YicC-like_N"/>
    <property type="match status" value="1"/>
</dbReference>
<evidence type="ECO:0000256" key="3">
    <source>
        <dbReference type="ARBA" id="ARBA00022759"/>
    </source>
</evidence>
<keyword evidence="3" id="KW-0255">Endonuclease</keyword>
<organism evidence="8 9">
    <name type="scientific">Enterococcus canintestini</name>
    <dbReference type="NCBI Taxonomy" id="317010"/>
    <lineage>
        <taxon>Bacteria</taxon>
        <taxon>Bacillati</taxon>
        <taxon>Bacillota</taxon>
        <taxon>Bacilli</taxon>
        <taxon>Lactobacillales</taxon>
        <taxon>Enterococcaceae</taxon>
        <taxon>Enterococcus</taxon>
    </lineage>
</organism>
<dbReference type="GO" id="GO:0016787">
    <property type="term" value="F:hydrolase activity"/>
    <property type="evidence" value="ECO:0007669"/>
    <property type="project" value="UniProtKB-KW"/>
</dbReference>